<dbReference type="OrthoDB" id="7150at2157"/>
<evidence type="ECO:0000313" key="4">
    <source>
        <dbReference type="EMBL" id="EMA52779.1"/>
    </source>
</evidence>
<evidence type="ECO:0000313" key="5">
    <source>
        <dbReference type="Proteomes" id="UP000011625"/>
    </source>
</evidence>
<dbReference type="GO" id="GO:0008113">
    <property type="term" value="F:peptide-methionine (S)-S-oxide reductase activity"/>
    <property type="evidence" value="ECO:0007669"/>
    <property type="project" value="UniProtKB-UniRule"/>
</dbReference>
<dbReference type="Gene3D" id="3.30.1060.10">
    <property type="entry name" value="Peptide methionine sulphoxide reductase MsrA"/>
    <property type="match status" value="1"/>
</dbReference>
<sequence length="179" mass="20018">MATETERATLAGGCFWCIEAPMEELDGVHDVTSGYAGGHTENPTYRAVCSGDTGHAEVVQIEYDPDRIAYEDLLDVLFTVHDPTQLNRQGPDVGTQYRSAIFTHDESQHETAAAYIDALDAEGGYDDPVVTEIEPLETFYEASEEHQNYYEKNPEDAYCSFHAQPKIEKVREKFAEKTA</sequence>
<organism evidence="4 5">
    <name type="scientific">Halococcus salifodinae DSM 8989</name>
    <dbReference type="NCBI Taxonomy" id="1227456"/>
    <lineage>
        <taxon>Archaea</taxon>
        <taxon>Methanobacteriati</taxon>
        <taxon>Methanobacteriota</taxon>
        <taxon>Stenosarchaea group</taxon>
        <taxon>Halobacteria</taxon>
        <taxon>Halobacteriales</taxon>
        <taxon>Halococcaceae</taxon>
        <taxon>Halococcus</taxon>
    </lineage>
</organism>
<dbReference type="EMBL" id="AOME01000053">
    <property type="protein sequence ID" value="EMA52779.1"/>
    <property type="molecule type" value="Genomic_DNA"/>
</dbReference>
<reference evidence="4 5" key="1">
    <citation type="journal article" date="2014" name="PLoS Genet.">
        <title>Phylogenetically driven sequencing of extremely halophilic archaea reveals strategies for static and dynamic osmo-response.</title>
        <authorList>
            <person name="Becker E.A."/>
            <person name="Seitzer P.M."/>
            <person name="Tritt A."/>
            <person name="Larsen D."/>
            <person name="Krusor M."/>
            <person name="Yao A.I."/>
            <person name="Wu D."/>
            <person name="Madern D."/>
            <person name="Eisen J.A."/>
            <person name="Darling A.E."/>
            <person name="Facciotti M.T."/>
        </authorList>
    </citation>
    <scope>NUCLEOTIDE SEQUENCE [LARGE SCALE GENOMIC DNA]</scope>
    <source>
        <strain evidence="4 5">DSM 8989</strain>
    </source>
</reference>
<dbReference type="AlphaFoldDB" id="M0N6L5"/>
<dbReference type="Proteomes" id="UP000011625">
    <property type="component" value="Unassembled WGS sequence"/>
</dbReference>
<feature type="active site" evidence="2">
    <location>
        <position position="14"/>
    </location>
</feature>
<dbReference type="PATRIC" id="fig|1227456.3.peg.2008"/>
<accession>M0N6L5</accession>
<keyword evidence="1 2" id="KW-0560">Oxidoreductase</keyword>
<dbReference type="InterPro" id="IPR002569">
    <property type="entry name" value="Met_Sox_Rdtase_MsrA_dom"/>
</dbReference>
<comment type="catalytic activity">
    <reaction evidence="2">
        <text>[thioredoxin]-disulfide + L-methionine + H2O = L-methionine (S)-S-oxide + [thioredoxin]-dithiol</text>
        <dbReference type="Rhea" id="RHEA:19993"/>
        <dbReference type="Rhea" id="RHEA-COMP:10698"/>
        <dbReference type="Rhea" id="RHEA-COMP:10700"/>
        <dbReference type="ChEBI" id="CHEBI:15377"/>
        <dbReference type="ChEBI" id="CHEBI:29950"/>
        <dbReference type="ChEBI" id="CHEBI:50058"/>
        <dbReference type="ChEBI" id="CHEBI:57844"/>
        <dbReference type="ChEBI" id="CHEBI:58772"/>
        <dbReference type="EC" id="1.8.4.11"/>
    </reaction>
</comment>
<protein>
    <recommendedName>
        <fullName evidence="2">Peptide methionine sulfoxide reductase MsrA</fullName>
        <shortName evidence="2">Protein-methionine-S-oxide reductase</shortName>
        <ecNumber evidence="2">1.8.4.11</ecNumber>
    </recommendedName>
    <alternativeName>
        <fullName evidence="2">Peptide-methionine (S)-S-oxide reductase</fullName>
        <shortName evidence="2">Peptide Met(O) reductase</shortName>
    </alternativeName>
</protein>
<dbReference type="STRING" id="1227456.C450_09938"/>
<comment type="similarity">
    <text evidence="2">Belongs to the MsrA Met sulfoxide reductase family.</text>
</comment>
<comment type="caution">
    <text evidence="4">The sequence shown here is derived from an EMBL/GenBank/DDBJ whole genome shotgun (WGS) entry which is preliminary data.</text>
</comment>
<name>M0N6L5_9EURY</name>
<dbReference type="PANTHER" id="PTHR43774:SF1">
    <property type="entry name" value="PEPTIDE METHIONINE SULFOXIDE REDUCTASE MSRA 2"/>
    <property type="match status" value="1"/>
</dbReference>
<evidence type="ECO:0000259" key="3">
    <source>
        <dbReference type="Pfam" id="PF01625"/>
    </source>
</evidence>
<proteinExistence type="inferred from homology"/>
<dbReference type="SUPFAM" id="SSF55068">
    <property type="entry name" value="Peptide methionine sulfoxide reductase"/>
    <property type="match status" value="1"/>
</dbReference>
<dbReference type="EC" id="1.8.4.11" evidence="2"/>
<comment type="function">
    <text evidence="2">Has an important function as a repair enzyme for proteins that have been inactivated by oxidation. Catalyzes the reversible oxidation-reduction of methionine sulfoxide in proteins to methionine.</text>
</comment>
<keyword evidence="5" id="KW-1185">Reference proteome</keyword>
<dbReference type="PANTHER" id="PTHR43774">
    <property type="entry name" value="PEPTIDE METHIONINE SULFOXIDE REDUCTASE"/>
    <property type="match status" value="1"/>
</dbReference>
<evidence type="ECO:0000256" key="1">
    <source>
        <dbReference type="ARBA" id="ARBA00023002"/>
    </source>
</evidence>
<comment type="catalytic activity">
    <reaction evidence="2">
        <text>L-methionyl-[protein] + [thioredoxin]-disulfide + H2O = L-methionyl-(S)-S-oxide-[protein] + [thioredoxin]-dithiol</text>
        <dbReference type="Rhea" id="RHEA:14217"/>
        <dbReference type="Rhea" id="RHEA-COMP:10698"/>
        <dbReference type="Rhea" id="RHEA-COMP:10700"/>
        <dbReference type="Rhea" id="RHEA-COMP:12313"/>
        <dbReference type="Rhea" id="RHEA-COMP:12315"/>
        <dbReference type="ChEBI" id="CHEBI:15377"/>
        <dbReference type="ChEBI" id="CHEBI:16044"/>
        <dbReference type="ChEBI" id="CHEBI:29950"/>
        <dbReference type="ChEBI" id="CHEBI:44120"/>
        <dbReference type="ChEBI" id="CHEBI:50058"/>
        <dbReference type="EC" id="1.8.4.11"/>
    </reaction>
</comment>
<dbReference type="HAMAP" id="MF_01401">
    <property type="entry name" value="MsrA"/>
    <property type="match status" value="1"/>
</dbReference>
<dbReference type="GO" id="GO:0033744">
    <property type="term" value="F:L-methionine:thioredoxin-disulfide S-oxidoreductase activity"/>
    <property type="evidence" value="ECO:0007669"/>
    <property type="project" value="RHEA"/>
</dbReference>
<dbReference type="InterPro" id="IPR036509">
    <property type="entry name" value="Met_Sox_Rdtase_MsrA_sf"/>
</dbReference>
<dbReference type="NCBIfam" id="TIGR00401">
    <property type="entry name" value="msrA"/>
    <property type="match status" value="1"/>
</dbReference>
<gene>
    <name evidence="2" type="primary">msrA</name>
    <name evidence="4" type="ORF">C450_09938</name>
</gene>
<evidence type="ECO:0000256" key="2">
    <source>
        <dbReference type="HAMAP-Rule" id="MF_01401"/>
    </source>
</evidence>
<dbReference type="RefSeq" id="WP_005043086.1">
    <property type="nucleotide sequence ID" value="NZ_AOME01000053.1"/>
</dbReference>
<feature type="domain" description="Peptide methionine sulphoxide reductase MsrA" evidence="3">
    <location>
        <begin position="8"/>
        <end position="159"/>
    </location>
</feature>
<dbReference type="Pfam" id="PF01625">
    <property type="entry name" value="PMSR"/>
    <property type="match status" value="1"/>
</dbReference>